<protein>
    <submittedName>
        <fullName evidence="1">Uncharacterized protein</fullName>
    </submittedName>
</protein>
<organism evidence="1 2">
    <name type="scientific">Jimgerdemannia flammicorona</name>
    <dbReference type="NCBI Taxonomy" id="994334"/>
    <lineage>
        <taxon>Eukaryota</taxon>
        <taxon>Fungi</taxon>
        <taxon>Fungi incertae sedis</taxon>
        <taxon>Mucoromycota</taxon>
        <taxon>Mucoromycotina</taxon>
        <taxon>Endogonomycetes</taxon>
        <taxon>Endogonales</taxon>
        <taxon>Endogonaceae</taxon>
        <taxon>Jimgerdemannia</taxon>
    </lineage>
</organism>
<name>A0A433DI51_9FUNG</name>
<evidence type="ECO:0000313" key="2">
    <source>
        <dbReference type="Proteomes" id="UP000268093"/>
    </source>
</evidence>
<dbReference type="EMBL" id="RBNI01001358">
    <property type="protein sequence ID" value="RUP50530.1"/>
    <property type="molecule type" value="Genomic_DNA"/>
</dbReference>
<comment type="caution">
    <text evidence="1">The sequence shown here is derived from an EMBL/GenBank/DDBJ whole genome shotgun (WGS) entry which is preliminary data.</text>
</comment>
<gene>
    <name evidence="1" type="ORF">BC936DRAFT_138706</name>
</gene>
<dbReference type="Proteomes" id="UP000268093">
    <property type="component" value="Unassembled WGS sequence"/>
</dbReference>
<proteinExistence type="predicted"/>
<accession>A0A433DI51</accession>
<sequence length="76" mass="8849">MTLPKRPDGFLHNHCTLTILQNPQFSDLYRRHFLQSPTSKGIYLTDHAISQKVPIFPFVSSPPYFLPRPTHENDEN</sequence>
<dbReference type="AlphaFoldDB" id="A0A433DI51"/>
<reference evidence="1 2" key="1">
    <citation type="journal article" date="2018" name="New Phytol.">
        <title>Phylogenomics of Endogonaceae and evolution of mycorrhizas within Mucoromycota.</title>
        <authorList>
            <person name="Chang Y."/>
            <person name="Desiro A."/>
            <person name="Na H."/>
            <person name="Sandor L."/>
            <person name="Lipzen A."/>
            <person name="Clum A."/>
            <person name="Barry K."/>
            <person name="Grigoriev I.V."/>
            <person name="Martin F.M."/>
            <person name="Stajich J.E."/>
            <person name="Smith M.E."/>
            <person name="Bonito G."/>
            <person name="Spatafora J.W."/>
        </authorList>
    </citation>
    <scope>NUCLEOTIDE SEQUENCE [LARGE SCALE GENOMIC DNA]</scope>
    <source>
        <strain evidence="1 2">GMNB39</strain>
    </source>
</reference>
<keyword evidence="2" id="KW-1185">Reference proteome</keyword>
<evidence type="ECO:0000313" key="1">
    <source>
        <dbReference type="EMBL" id="RUP50530.1"/>
    </source>
</evidence>